<feature type="domain" description="FERM" evidence="11">
    <location>
        <begin position="88"/>
        <end position="406"/>
    </location>
</feature>
<dbReference type="GO" id="GO:0001726">
    <property type="term" value="C:ruffle"/>
    <property type="evidence" value="ECO:0007669"/>
    <property type="project" value="InterPro"/>
</dbReference>
<dbReference type="GO" id="GO:0098609">
    <property type="term" value="P:cell-cell adhesion"/>
    <property type="evidence" value="ECO:0007669"/>
    <property type="project" value="TreeGrafter"/>
</dbReference>
<protein>
    <submittedName>
        <fullName evidence="13">Talin 2a</fullName>
    </submittedName>
</protein>
<evidence type="ECO:0000256" key="8">
    <source>
        <dbReference type="ARBA" id="ARBA00023136"/>
    </source>
</evidence>
<dbReference type="PANTHER" id="PTHR19981">
    <property type="entry name" value="TALIN"/>
    <property type="match status" value="1"/>
</dbReference>
<keyword evidence="6" id="KW-0597">Phosphoprotein</keyword>
<dbReference type="InterPro" id="IPR035964">
    <property type="entry name" value="I/LWEQ_dom_sf"/>
</dbReference>
<dbReference type="FunFam" id="3.10.20.90:FF:000028">
    <property type="entry name" value="Talin 2"/>
    <property type="match status" value="1"/>
</dbReference>
<dbReference type="SUPFAM" id="SSF47031">
    <property type="entry name" value="Second domain of FERM"/>
    <property type="match status" value="1"/>
</dbReference>
<dbReference type="PROSITE" id="PS50945">
    <property type="entry name" value="I_LWEQ"/>
    <property type="match status" value="1"/>
</dbReference>
<dbReference type="InterPro" id="IPR037438">
    <property type="entry name" value="Talin1/2-RS"/>
</dbReference>
<keyword evidence="7" id="KW-0965">Cell junction</keyword>
<sequence length="2536" mass="271110">MVALSLKICVRQCNVVKTMQFEPSTAIYDACRIIRERVPEAQTGQASDYGLFLSDEDPRKGIWLESGRALDYYMLRNGDILEYKKKQRPQKIKMLDGAVKTIMVDDSKTVGELLVTICSRIGITNYEEYSLIQETVEEKKEDGMGTLKKDRTLLRDERKMEKLKAKLHTDDDLNWLDHSRTFREQGVDENETLLLRRKFFYSDQNVDSRDPVQLNLLYVQARDDILNGSHPVSFDKACEFGGIQAQIQFGPHIEHKHKPGFLDLKEFLPKEYIKQRGAEKKIFQEHKNCGEMTEIEAKVKYVKLARSLRTYGVSFFLVKEKMKSKNKLVPRLLGITKESVMRVDERTKDVVQEWPLTTVKRWAASPKSFTLDFGEYQESYYSVQTTEGEQISQLIAGYIDIILKKKQSKDRFGLEGDEESTMLEESVSPKKSTILQQQFNRMGRVEHGSVALPGVIRSGSVGTESLSMGTMPSPQQQITMGQMHRGHMPPLSSAQQALMGTINTSMQAVQKAQIDLGEVDNLPPLGQDMASKVWIQNKMDESKHEIHSQVDAITAGTASVVNLTAADPTDTDYTAVGCAITTISSNLTEMSKGVKLLAALMEDDVGGGNDLMKAARTLAGAVSDLLKAVEPASGEPRQTVLTAAGSIGQASGDLLRQIGENETDERFQDVLMNLAKAVANAAAMLVLKAKNVAQVAEDTVLQNRVIAAATQCALSTSQLVACAKVVSPTISSPVCQEQLIEAGKLVDRSVESCVQACLSATEDGELLKQVSAAASVVSQALGDLLQHVRQYTSRGEPIGRYDQATDTIMTVTESIFSSMGDAGEMVRQARVLAQATSDLVNAMRSDAEAEVDVDNSKKLLAAAKLLADATARMVEAAKGAAAYPENEDQQQRLREAAEGLRVATNAAAQNAIKKKLINRLENAAKQAAAAATQTIAAAQNAAASNKNTAAHQQLVQSCKAVADHIPQLVQGVRGSQAKPEDLSAQLALIIASQNFLQPGSKMVTSAKSSVPTVTDQAAAMQLGQCAKNLATCLAELRTSAQKAHEACGPMEIDSALTAIQTLRSELQDAKMTAVNAQLKPLPGESLEKCAQDLGSTSKSVGSSMAQLLTCAAQGNEHYTGIAARETAQALKTLAQAARGVAASTTDPKGAAAMLDSARDVMEGSALLIHEAKQALISPGDAESQQRLAQVAKAVSHSLNNCVNCLPGQKDVDMALKSIGEASKKLLIETIPPASKSFQEAQSELNQTAAELNQSAGEVVHASRGSSSQLAVASGKFSQDFDEFLDAGIEMAGHTQDDQVQVIGNLKNISMASSKLLLAAKSLSVDPAAANAKNLLAAAARAVTDSINQLITLCTQQAPGQKESFAINNGVRMLDNPNEPVSDLSYFDCIESVMENSKVLGESMAGISQNCKTGDVSAFGDCVGSASKALCGLTEAAGQASYLVGVSDPNSQAGHQGLVDPIQFAKANQAIQMACQNLVDPESSPSQVLSAATIVAKHTSALCNACRLASSKTTNPVAKRHFVQSAKEVANSTANLVKTIKALDGDFSEENRNRCRVATAPLIEAVENLTTFASNPEFASVPAKISTEGSAAQEPILQSARSMLDSSTHLLKTARSLVINPKDPPTWSVLAGHSRTVSDSIKSLITAIRDKAPGQRECDSSIDNINKCIRDIEQASLAAVSQNLPSRDDISLEALQEQLTSTVQEIGHLIDPVSTAARGEASQLGHKVTQLAGYFEPLIKASVGVASKLKDHQQQMTFLDQTKTMAESALQMLYAAKEGGGNPKASHTHDAIAEAAQLMKEAVDDIMVTLNEAASEVGMVGGMVESIADAMAKLDEGTPPEPEGSFVDYQTSMVKYSKAIAVTAQEMMTKSVTCPDELGALASQVTVDYSQLAVQGRLAAHTAEPEEIGFQIKTRVQDLGHGCIFLVQKAGALQITPSDGFTKRELIDCARAVTEKVSLVLSALQAGNKGTQACITAATAVSGIIADLDTTIMFASAGTLNAENEESFADHRENILKTAKALVEDTKMLVSGAASGQEKLAQAAQSSAKTITQLTDVVKLGAASIGSDDPETQVVLINAVKDVAKALGELISATKCAAGKAADDPSMYQLKSAAKVMVTNVTSLLKTVKAVEDEATRGTRALEATIECIKQEMSVFQSRDAPNKTTTPEEFIRMTKGITMATAKAVAAGNSGRQEDIIHTANVSRKAMSDMLTTCKQAAYHPEVSEEVKNRALMFGAECTTAYIDLLEHVLLVLQKPTAEQKQHLAACSKRVAGAVTELIQTAEAMKGSEWVDPEDPTVIAETELLGAAASIEAAAKKLEQLKPRAKPKQADETLNFEEQILEAAKSIAAATSALVKSASAAQRELVAQGKVGSVPANAVDDGQWSQGLISAARMVAAATSNLCEAANASVQGHASEEKLISSAKQVAASTAQLLVACKVKADQDSEAMRRLQIAGNAVKKASDNLVRAAQKAAFEKSDDDNVVVKTKFVGGIAQIIAAQEEMLRKERELEEARKKLAQIRQQQYKFLPSELREDSN</sequence>
<dbReference type="InterPro" id="IPR029071">
    <property type="entry name" value="Ubiquitin-like_domsf"/>
</dbReference>
<dbReference type="Gene3D" id="3.10.20.90">
    <property type="entry name" value="Phosphatidylinositol 3-kinase Catalytic Subunit, Chain A, domain 1"/>
    <property type="match status" value="3"/>
</dbReference>
<dbReference type="Pfam" id="PF21865">
    <property type="entry name" value="TLN1-like_RS"/>
    <property type="match status" value="3"/>
</dbReference>
<dbReference type="FunFam" id="2.30.29.30:FF:000028">
    <property type="entry name" value="Talin 2"/>
    <property type="match status" value="1"/>
</dbReference>
<dbReference type="InterPro" id="IPR057346">
    <property type="entry name" value="Talin1/2_VBS2"/>
</dbReference>
<dbReference type="Pfam" id="PF02174">
    <property type="entry name" value="IRS"/>
    <property type="match status" value="1"/>
</dbReference>
<dbReference type="GO" id="GO:0034329">
    <property type="term" value="P:cell junction assembly"/>
    <property type="evidence" value="ECO:0007669"/>
    <property type="project" value="UniProtKB-ARBA"/>
</dbReference>
<gene>
    <name evidence="13" type="primary">TLN2</name>
    <name evidence="13" type="synonym">tln2a</name>
</gene>
<dbReference type="FunFam" id="1.20.1420.10:FF:000005">
    <property type="entry name" value="Talin 2"/>
    <property type="match status" value="1"/>
</dbReference>
<dbReference type="InterPro" id="IPR002404">
    <property type="entry name" value="IRS_PTB"/>
</dbReference>
<dbReference type="InterPro" id="IPR002558">
    <property type="entry name" value="ILWEQ_dom"/>
</dbReference>
<evidence type="ECO:0000313" key="13">
    <source>
        <dbReference type="Ensembl" id="ENSONIP00000059807.1"/>
    </source>
</evidence>
<evidence type="ECO:0000256" key="9">
    <source>
        <dbReference type="ARBA" id="ARBA00023212"/>
    </source>
</evidence>
<dbReference type="SUPFAM" id="SSF47220">
    <property type="entry name" value="alpha-catenin/vinculin-like"/>
    <property type="match status" value="6"/>
</dbReference>
<dbReference type="FunFam" id="1.20.1410.10:FF:000001">
    <property type="entry name" value="Talin 2"/>
    <property type="match status" value="1"/>
</dbReference>
<keyword evidence="4" id="KW-1003">Cell membrane</keyword>
<dbReference type="Gene3D" id="1.20.1420.10">
    <property type="entry name" value="Talin, central domain"/>
    <property type="match status" value="7"/>
</dbReference>
<dbReference type="GO" id="GO:0005200">
    <property type="term" value="F:structural constituent of cytoskeleton"/>
    <property type="evidence" value="ECO:0007669"/>
    <property type="project" value="InterPro"/>
</dbReference>
<dbReference type="FunFam" id="1.20.1420.10:FF:000006">
    <property type="entry name" value="Talin 2"/>
    <property type="match status" value="1"/>
</dbReference>
<dbReference type="Pfam" id="PF21896">
    <property type="entry name" value="Talin_IBS2B"/>
    <property type="match status" value="3"/>
</dbReference>
<dbReference type="InterPro" id="IPR014352">
    <property type="entry name" value="FERM/acyl-CoA-bd_prot_sf"/>
</dbReference>
<dbReference type="PROSITE" id="PS50057">
    <property type="entry name" value="FERM_3"/>
    <property type="match status" value="1"/>
</dbReference>
<name>A0A669DGG9_ORENI</name>
<dbReference type="FunFam" id="1.20.120.230:FF:000005">
    <property type="entry name" value="Talin 1"/>
    <property type="match status" value="1"/>
</dbReference>
<evidence type="ECO:0000256" key="3">
    <source>
        <dbReference type="ARBA" id="ARBA00004413"/>
    </source>
</evidence>
<keyword evidence="10" id="KW-0175">Coiled coil</keyword>
<dbReference type="FunFam" id="1.20.120.230:FF:000002">
    <property type="entry name" value="Talin 2"/>
    <property type="match status" value="1"/>
</dbReference>
<proteinExistence type="predicted"/>
<dbReference type="GeneTree" id="ENSGT00940000154699"/>
<dbReference type="SUPFAM" id="SSF109885">
    <property type="entry name" value="I/LWEQ domain"/>
    <property type="match status" value="4"/>
</dbReference>
<dbReference type="InterPro" id="IPR011993">
    <property type="entry name" value="PH-like_dom_sf"/>
</dbReference>
<dbReference type="SUPFAM" id="SSF109880">
    <property type="entry name" value="A middle domain of Talin 1"/>
    <property type="match status" value="1"/>
</dbReference>
<dbReference type="FunFam" id="1.20.120.230:FF:000003">
    <property type="entry name" value="Talin 2"/>
    <property type="match status" value="1"/>
</dbReference>
<dbReference type="InterPro" id="IPR036723">
    <property type="entry name" value="Alpha-catenin/vinculin-like_sf"/>
</dbReference>
<dbReference type="FunFam" id="1.20.1420.10:FF:000004">
    <property type="entry name" value="Talin 2"/>
    <property type="match status" value="1"/>
</dbReference>
<feature type="coiled-coil region" evidence="10">
    <location>
        <begin position="2495"/>
        <end position="2522"/>
    </location>
</feature>
<evidence type="ECO:0000256" key="4">
    <source>
        <dbReference type="ARBA" id="ARBA00022475"/>
    </source>
</evidence>
<dbReference type="CDD" id="cd10569">
    <property type="entry name" value="FERM_C_Talin"/>
    <property type="match status" value="1"/>
</dbReference>
<dbReference type="InterPro" id="IPR015009">
    <property type="entry name" value="Vinculin-bd_dom"/>
</dbReference>
<dbReference type="CDD" id="cd14473">
    <property type="entry name" value="FERM_B-lobe"/>
    <property type="match status" value="1"/>
</dbReference>
<dbReference type="Pfam" id="PF25177">
    <property type="entry name" value="Talin_VBS2"/>
    <property type="match status" value="1"/>
</dbReference>
<dbReference type="InterPro" id="IPR032425">
    <property type="entry name" value="FERM_f0"/>
</dbReference>
<dbReference type="GO" id="GO:0051015">
    <property type="term" value="F:actin filament binding"/>
    <property type="evidence" value="ECO:0007669"/>
    <property type="project" value="InterPro"/>
</dbReference>
<evidence type="ECO:0000256" key="6">
    <source>
        <dbReference type="ARBA" id="ARBA00022553"/>
    </source>
</evidence>
<feature type="coiled-coil region" evidence="10">
    <location>
        <begin position="906"/>
        <end position="933"/>
    </location>
</feature>
<dbReference type="Pfam" id="PF01608">
    <property type="entry name" value="I_LWEQ"/>
    <property type="match status" value="1"/>
</dbReference>
<dbReference type="InterPro" id="IPR035963">
    <property type="entry name" value="FERM_2"/>
</dbReference>
<dbReference type="CDD" id="cd12150">
    <property type="entry name" value="talin-RS"/>
    <property type="match status" value="1"/>
</dbReference>
<dbReference type="Ensembl" id="ENSONIT00000071226.1">
    <property type="protein sequence ID" value="ENSONIP00000059807.1"/>
    <property type="gene ID" value="ENSONIG00000002485.2"/>
</dbReference>
<evidence type="ECO:0000259" key="11">
    <source>
        <dbReference type="PROSITE" id="PS50057"/>
    </source>
</evidence>
<dbReference type="FunFam" id="1.20.1420.10:FF:000001">
    <property type="entry name" value="Talin 2"/>
    <property type="match status" value="1"/>
</dbReference>
<dbReference type="SMART" id="SM00295">
    <property type="entry name" value="B41"/>
    <property type="match status" value="1"/>
</dbReference>
<accession>A0A669DGG9</accession>
<evidence type="ECO:0000259" key="12">
    <source>
        <dbReference type="PROSITE" id="PS50945"/>
    </source>
</evidence>
<dbReference type="InterPro" id="IPR054082">
    <property type="entry name" value="Talin_IBS2B"/>
</dbReference>
<dbReference type="CDD" id="cd17174">
    <property type="entry name" value="FERM_F1_TLN2"/>
    <property type="match status" value="1"/>
</dbReference>
<dbReference type="GO" id="GO:0030036">
    <property type="term" value="P:actin cytoskeleton organization"/>
    <property type="evidence" value="ECO:0007669"/>
    <property type="project" value="TreeGrafter"/>
</dbReference>
<dbReference type="Pfam" id="PF08913">
    <property type="entry name" value="VBS"/>
    <property type="match status" value="1"/>
</dbReference>
<dbReference type="PROSITE" id="PS00661">
    <property type="entry name" value="FERM_2"/>
    <property type="match status" value="1"/>
</dbReference>
<dbReference type="InterPro" id="IPR054060">
    <property type="entry name" value="TLN1-like_RS"/>
</dbReference>
<keyword evidence="8" id="KW-0472">Membrane</keyword>
<dbReference type="InterPro" id="IPR019749">
    <property type="entry name" value="Band_41_domain"/>
</dbReference>
<evidence type="ECO:0000256" key="5">
    <source>
        <dbReference type="ARBA" id="ARBA00022490"/>
    </source>
</evidence>
<dbReference type="FunFam" id="1.20.120.230:FF:000009">
    <property type="entry name" value="Talin 2"/>
    <property type="match status" value="1"/>
</dbReference>
<dbReference type="GO" id="GO:0005737">
    <property type="term" value="C:cytoplasm"/>
    <property type="evidence" value="ECO:0007669"/>
    <property type="project" value="TreeGrafter"/>
</dbReference>
<keyword evidence="9" id="KW-0206">Cytoskeleton</keyword>
<dbReference type="Proteomes" id="UP000005207">
    <property type="component" value="Linkage group LG1"/>
</dbReference>
<dbReference type="FunFam" id="3.10.20.90:FF:000066">
    <property type="entry name" value="Talin 1"/>
    <property type="match status" value="1"/>
</dbReference>
<evidence type="ECO:0000313" key="14">
    <source>
        <dbReference type="Proteomes" id="UP000005207"/>
    </source>
</evidence>
<dbReference type="GO" id="GO:0005856">
    <property type="term" value="C:cytoskeleton"/>
    <property type="evidence" value="ECO:0007669"/>
    <property type="project" value="UniProtKB-SubCell"/>
</dbReference>
<reference evidence="13" key="2">
    <citation type="submission" date="2025-08" db="UniProtKB">
        <authorList>
            <consortium name="Ensembl"/>
        </authorList>
    </citation>
    <scope>IDENTIFICATION</scope>
</reference>
<dbReference type="SUPFAM" id="SSF54236">
    <property type="entry name" value="Ubiquitin-like"/>
    <property type="match status" value="1"/>
</dbReference>
<dbReference type="SMART" id="SM00307">
    <property type="entry name" value="ILWEQ"/>
    <property type="match status" value="1"/>
</dbReference>
<dbReference type="SUPFAM" id="SSF50729">
    <property type="entry name" value="PH domain-like"/>
    <property type="match status" value="1"/>
</dbReference>
<dbReference type="Pfam" id="PF21692">
    <property type="entry name" value="Talin_R4"/>
    <property type="match status" value="1"/>
</dbReference>
<dbReference type="FunFam" id="1.20.1420.10:FF:000007">
    <property type="entry name" value="Talin 2"/>
    <property type="match status" value="1"/>
</dbReference>
<dbReference type="GO" id="GO:0005925">
    <property type="term" value="C:focal adhesion"/>
    <property type="evidence" value="ECO:0007669"/>
    <property type="project" value="UniProtKB-SubCell"/>
</dbReference>
<evidence type="ECO:0000256" key="2">
    <source>
        <dbReference type="ARBA" id="ARBA00004246"/>
    </source>
</evidence>
<keyword evidence="5" id="KW-0963">Cytoplasm</keyword>
<dbReference type="Gene3D" id="1.20.1410.10">
    <property type="entry name" value="I/LWEQ domain"/>
    <property type="match status" value="1"/>
</dbReference>
<organism evidence="13 14">
    <name type="scientific">Oreochromis niloticus</name>
    <name type="common">Nile tilapia</name>
    <name type="synonym">Tilapia nilotica</name>
    <dbReference type="NCBI Taxonomy" id="8128"/>
    <lineage>
        <taxon>Eukaryota</taxon>
        <taxon>Metazoa</taxon>
        <taxon>Chordata</taxon>
        <taxon>Craniata</taxon>
        <taxon>Vertebrata</taxon>
        <taxon>Euteleostomi</taxon>
        <taxon>Actinopterygii</taxon>
        <taxon>Neopterygii</taxon>
        <taxon>Teleostei</taxon>
        <taxon>Neoteleostei</taxon>
        <taxon>Acanthomorphata</taxon>
        <taxon>Ovalentaria</taxon>
        <taxon>Cichlomorphae</taxon>
        <taxon>Cichliformes</taxon>
        <taxon>Cichlidae</taxon>
        <taxon>African cichlids</taxon>
        <taxon>Pseudocrenilabrinae</taxon>
        <taxon>Oreochromini</taxon>
        <taxon>Oreochromis</taxon>
    </lineage>
</organism>
<dbReference type="InterPro" id="IPR015224">
    <property type="entry name" value="Talin_cent"/>
</dbReference>
<dbReference type="GO" id="GO:0005886">
    <property type="term" value="C:plasma membrane"/>
    <property type="evidence" value="ECO:0007669"/>
    <property type="project" value="UniProtKB-SubCell"/>
</dbReference>
<dbReference type="InterPro" id="IPR036476">
    <property type="entry name" value="Talin_cent_sf"/>
</dbReference>
<evidence type="ECO:0000256" key="7">
    <source>
        <dbReference type="ARBA" id="ARBA00022949"/>
    </source>
</evidence>
<dbReference type="Pfam" id="PF16511">
    <property type="entry name" value="FERM_f0"/>
    <property type="match status" value="1"/>
</dbReference>
<reference evidence="13" key="3">
    <citation type="submission" date="2025-09" db="UniProtKB">
        <authorList>
            <consortium name="Ensembl"/>
        </authorList>
    </citation>
    <scope>IDENTIFICATION</scope>
</reference>
<dbReference type="Pfam" id="PF09141">
    <property type="entry name" value="Talin_middle"/>
    <property type="match status" value="1"/>
</dbReference>
<dbReference type="CDD" id="cd17172">
    <property type="entry name" value="FERM_F0_TLN2"/>
    <property type="match status" value="1"/>
</dbReference>
<dbReference type="Gene3D" id="1.20.80.10">
    <property type="match status" value="1"/>
</dbReference>
<dbReference type="InterPro" id="IPR019747">
    <property type="entry name" value="FERM_CS"/>
</dbReference>
<dbReference type="FunFam" id="1.20.80.10:FF:000007">
    <property type="entry name" value="Talin 2"/>
    <property type="match status" value="1"/>
</dbReference>
<keyword evidence="14" id="KW-1185">Reference proteome</keyword>
<feature type="coiled-coil region" evidence="10">
    <location>
        <begin position="1052"/>
        <end position="1079"/>
    </location>
</feature>
<comment type="subcellular location">
    <subcellularLocation>
        <location evidence="2">Cell junction</location>
        <location evidence="2">Focal adhesion</location>
    </subcellularLocation>
    <subcellularLocation>
        <location evidence="3">Cell membrane</location>
        <topology evidence="3">Peripheral membrane protein</topology>
        <orientation evidence="3">Cytoplasmic side</orientation>
    </subcellularLocation>
    <subcellularLocation>
        <location evidence="1">Cytoplasm</location>
        <location evidence="1">Cytoskeleton</location>
    </subcellularLocation>
</comment>
<dbReference type="PANTHER" id="PTHR19981:SF34">
    <property type="entry name" value="TALIN-2"/>
    <property type="match status" value="1"/>
</dbReference>
<dbReference type="GO" id="GO:0005178">
    <property type="term" value="F:integrin binding"/>
    <property type="evidence" value="ECO:0007669"/>
    <property type="project" value="TreeGrafter"/>
</dbReference>
<feature type="domain" description="I/LWEQ" evidence="12">
    <location>
        <begin position="2288"/>
        <end position="2527"/>
    </location>
</feature>
<dbReference type="FunFam" id="1.20.120.230:FF:000004">
    <property type="entry name" value="Talin 2"/>
    <property type="match status" value="1"/>
</dbReference>
<evidence type="ECO:0000256" key="1">
    <source>
        <dbReference type="ARBA" id="ARBA00004245"/>
    </source>
</evidence>
<evidence type="ECO:0000256" key="10">
    <source>
        <dbReference type="SAM" id="Coils"/>
    </source>
</evidence>
<reference evidence="14" key="1">
    <citation type="submission" date="2012-01" db="EMBL/GenBank/DDBJ databases">
        <title>The Genome Sequence of Oreochromis niloticus (Nile Tilapia).</title>
        <authorList>
            <consortium name="Broad Institute Genome Assembly Team"/>
            <consortium name="Broad Institute Sequencing Platform"/>
            <person name="Di Palma F."/>
            <person name="Johnson J."/>
            <person name="Lander E.S."/>
            <person name="Lindblad-Toh K."/>
        </authorList>
    </citation>
    <scope>NUCLEOTIDE SEQUENCE [LARGE SCALE GENOMIC DNA]</scope>
</reference>
<dbReference type="InterPro" id="IPR000299">
    <property type="entry name" value="FERM_domain"/>
</dbReference>
<dbReference type="InterPro" id="IPR019748">
    <property type="entry name" value="FERM_central"/>
</dbReference>
<dbReference type="InterPro" id="IPR049108">
    <property type="entry name" value="Talin_R4"/>
</dbReference>
<dbReference type="FunFam" id="1.20.1420.10:FF:000002">
    <property type="entry name" value="Talin 2"/>
    <property type="match status" value="1"/>
</dbReference>
<dbReference type="SMART" id="SM01244">
    <property type="entry name" value="IRS"/>
    <property type="match status" value="1"/>
</dbReference>
<dbReference type="Gene3D" id="1.20.120.230">
    <property type="entry name" value="Alpha-catenin/vinculin-like"/>
    <property type="match status" value="5"/>
</dbReference>
<dbReference type="Gene3D" id="2.30.29.30">
    <property type="entry name" value="Pleckstrin-homology domain (PH domain)/Phosphotyrosine-binding domain (PTB)"/>
    <property type="match status" value="1"/>
</dbReference>